<evidence type="ECO:0000313" key="2">
    <source>
        <dbReference type="Proteomes" id="UP000006100"/>
    </source>
</evidence>
<dbReference type="RefSeq" id="WP_014965270.1">
    <property type="nucleotide sequence ID" value="NC_018656.1"/>
</dbReference>
<dbReference type="Proteomes" id="UP000006100">
    <property type="component" value="Chromosome"/>
</dbReference>
<dbReference type="HOGENOM" id="CLU_1880964_0_0_2"/>
<accession>K0BBT5</accession>
<gene>
    <name evidence="1" type="ORF">NSED_05485</name>
</gene>
<reference evidence="1 2" key="1">
    <citation type="journal article" date="2012" name="J. Bacteriol.">
        <title>Draft Genome Sequence of an Ammonia-Oxidizing Archaeon, "Candidatus Nitrosopumilus sediminis" AR2, from Svalbard in the Arctic Circle.</title>
        <authorList>
            <person name="Park S.J."/>
            <person name="Kim J.G."/>
            <person name="Jung M.Y."/>
            <person name="Kim S.J."/>
            <person name="Cha I.T."/>
            <person name="Ghai R."/>
            <person name="Martin-Cuadrado A.B."/>
            <person name="Rodriguez-Valera F."/>
            <person name="Rhee S.K."/>
        </authorList>
    </citation>
    <scope>NUCLEOTIDE SEQUENCE [LARGE SCALE GENOMIC DNA]</scope>
    <source>
        <strain evidence="1 2">AR2</strain>
    </source>
</reference>
<dbReference type="EMBL" id="CP003843">
    <property type="protein sequence ID" value="AFS82899.1"/>
    <property type="molecule type" value="Genomic_DNA"/>
</dbReference>
<dbReference type="eggNOG" id="arCOG08685">
    <property type="taxonomic scope" value="Archaea"/>
</dbReference>
<dbReference type="STRING" id="1229909.NSED_05485"/>
<keyword evidence="2" id="KW-1185">Reference proteome</keyword>
<name>K0BBT5_9ARCH</name>
<dbReference type="PATRIC" id="fig|1229909.8.peg.1204"/>
<dbReference type="OrthoDB" id="11747at2157"/>
<dbReference type="AlphaFoldDB" id="K0BBT5"/>
<evidence type="ECO:0000313" key="1">
    <source>
        <dbReference type="EMBL" id="AFS82899.1"/>
    </source>
</evidence>
<organism evidence="1 2">
    <name type="scientific">Candidatus Nitrosopumilus sediminis</name>
    <dbReference type="NCBI Taxonomy" id="1229909"/>
    <lineage>
        <taxon>Archaea</taxon>
        <taxon>Nitrososphaerota</taxon>
        <taxon>Nitrososphaeria</taxon>
        <taxon>Nitrosopumilales</taxon>
        <taxon>Nitrosopumilaceae</taxon>
        <taxon>Nitrosopumilus</taxon>
    </lineage>
</organism>
<sequence>MAKKLGPPIFLGVFTVLAIIFLTGGASDDKDALRQTFHVEAIYYDAGFVEVSYLDNSDKTIAVTMEVLGMDETFHKTFSDSEFIEIIPFSNEPKYGWSIHPIVLEIDHEEFGHIQLKTEIHPVGGTIPPVIYSAP</sequence>
<protein>
    <submittedName>
        <fullName evidence="1">Uncharacterized protein</fullName>
    </submittedName>
</protein>
<proteinExistence type="predicted"/>
<dbReference type="KEGG" id="nir:NSED_05485"/>
<dbReference type="GeneID" id="13696890"/>